<dbReference type="AlphaFoldDB" id="A0AAV9MV56"/>
<proteinExistence type="predicted"/>
<dbReference type="RefSeq" id="XP_064700146.1">
    <property type="nucleotide sequence ID" value="XM_064854300.1"/>
</dbReference>
<dbReference type="SUPFAM" id="SSF109604">
    <property type="entry name" value="HD-domain/PDEase-like"/>
    <property type="match status" value="1"/>
</dbReference>
<dbReference type="PANTHER" id="PTHR35569">
    <property type="entry name" value="CYANAMIDE HYDRATASE DDI2-RELATED"/>
    <property type="match status" value="1"/>
</dbReference>
<protein>
    <recommendedName>
        <fullName evidence="1">HD domain-containing protein</fullName>
    </recommendedName>
</protein>
<dbReference type="Pfam" id="PF01966">
    <property type="entry name" value="HD"/>
    <property type="match status" value="1"/>
</dbReference>
<dbReference type="Gene3D" id="1.10.3210.10">
    <property type="entry name" value="Hypothetical protein af1432"/>
    <property type="match status" value="1"/>
</dbReference>
<organism evidence="2 3">
    <name type="scientific">Exophiala bonariae</name>
    <dbReference type="NCBI Taxonomy" id="1690606"/>
    <lineage>
        <taxon>Eukaryota</taxon>
        <taxon>Fungi</taxon>
        <taxon>Dikarya</taxon>
        <taxon>Ascomycota</taxon>
        <taxon>Pezizomycotina</taxon>
        <taxon>Eurotiomycetes</taxon>
        <taxon>Chaetothyriomycetidae</taxon>
        <taxon>Chaetothyriales</taxon>
        <taxon>Herpotrichiellaceae</taxon>
        <taxon>Exophiala</taxon>
    </lineage>
</organism>
<feature type="domain" description="HD" evidence="1">
    <location>
        <begin position="39"/>
        <end position="131"/>
    </location>
</feature>
<gene>
    <name evidence="2" type="ORF">LTR84_010766</name>
</gene>
<evidence type="ECO:0000313" key="3">
    <source>
        <dbReference type="Proteomes" id="UP001358417"/>
    </source>
</evidence>
<evidence type="ECO:0000313" key="2">
    <source>
        <dbReference type="EMBL" id="KAK5044485.1"/>
    </source>
</evidence>
<evidence type="ECO:0000259" key="1">
    <source>
        <dbReference type="Pfam" id="PF01966"/>
    </source>
</evidence>
<dbReference type="InterPro" id="IPR006674">
    <property type="entry name" value="HD_domain"/>
</dbReference>
<dbReference type="EMBL" id="JAVRRD010000049">
    <property type="protein sequence ID" value="KAK5044485.1"/>
    <property type="molecule type" value="Genomic_DNA"/>
</dbReference>
<accession>A0AAV9MV56</accession>
<dbReference type="PANTHER" id="PTHR35569:SF1">
    <property type="entry name" value="CYANAMIDE HYDRATASE DDI2-RELATED"/>
    <property type="match status" value="1"/>
</dbReference>
<reference evidence="2 3" key="1">
    <citation type="submission" date="2023-08" db="EMBL/GenBank/DDBJ databases">
        <title>Black Yeasts Isolated from many extreme environments.</title>
        <authorList>
            <person name="Coleine C."/>
            <person name="Stajich J.E."/>
            <person name="Selbmann L."/>
        </authorList>
    </citation>
    <scope>NUCLEOTIDE SEQUENCE [LARGE SCALE GENOMIC DNA]</scope>
    <source>
        <strain evidence="2 3">CCFEE 5792</strain>
    </source>
</reference>
<dbReference type="Proteomes" id="UP001358417">
    <property type="component" value="Unassembled WGS sequence"/>
</dbReference>
<keyword evidence="3" id="KW-1185">Reference proteome</keyword>
<sequence>MDSHRTVPMRKLAGVEIPDTDLIRLATGYARQHASDAFFNHIQRCLVFGFVIAAKVPELRGRDLEVHALAAILHDLGFDPSRQLATSYRRCEVDSAEAARDFLEKHTDRSEWPPQRLQLVWDAIALHAVGSIAFHKEPEVKASTYGVWADFQGPEGVHGGLLTDSEYDRVVQEFPRLAIIERMKEAWIEQCTWKPETTYDTAGADIGDEYIETYSRKGHTVLDFLNGCNLDTVDRSSK</sequence>
<name>A0AAV9MV56_9EURO</name>
<dbReference type="GeneID" id="89978921"/>
<comment type="caution">
    <text evidence="2">The sequence shown here is derived from an EMBL/GenBank/DDBJ whole genome shotgun (WGS) entry which is preliminary data.</text>
</comment>